<dbReference type="Proteomes" id="UP000663828">
    <property type="component" value="Unassembled WGS sequence"/>
</dbReference>
<name>A0A815AIL7_ADIRI</name>
<dbReference type="InterPro" id="IPR036770">
    <property type="entry name" value="Ankyrin_rpt-contain_sf"/>
</dbReference>
<evidence type="ECO:0000256" key="3">
    <source>
        <dbReference type="PROSITE-ProRule" id="PRU00023"/>
    </source>
</evidence>
<dbReference type="PROSITE" id="PS50088">
    <property type="entry name" value="ANK_REPEAT"/>
    <property type="match status" value="1"/>
</dbReference>
<comment type="caution">
    <text evidence="4">The sequence shown here is derived from an EMBL/GenBank/DDBJ whole genome shotgun (WGS) entry which is preliminary data.</text>
</comment>
<reference evidence="4" key="1">
    <citation type="submission" date="2021-02" db="EMBL/GenBank/DDBJ databases">
        <authorList>
            <person name="Nowell W R."/>
        </authorList>
    </citation>
    <scope>NUCLEOTIDE SEQUENCE</scope>
</reference>
<keyword evidence="1" id="KW-0677">Repeat</keyword>
<evidence type="ECO:0000313" key="4">
    <source>
        <dbReference type="EMBL" id="CAF1257203.1"/>
    </source>
</evidence>
<gene>
    <name evidence="4" type="ORF">XAT740_LOCUS26580</name>
</gene>
<sequence length="659" mass="76760">MSKQQYILDIFDTRHDDQRHQRYTHGLRARKNKYLRPRQLTSYAPKRSRSITRSEKAEELIDDQDYGYLLDEFYYSLVKKYYSSSEYRYDTHPYDLSISRAIRLNDVDFLGVAIRQLQLNHQQRNVNRTDRRNRAFEHYIHYDRHTMLTDALVHAGPQCAEVILDGVYDGFIYSTIIDHVTGNGRTALWYACEKGYFDLVRELVERAHANVNKCGVLLVALQKNHKGIVNYLLSQGCDPNRRVKNYNESALHIASRRNQLDMVDQLLKYGANPNVLDYKKRTPLDYAIHKKHIEIARILIQYHNGRFIMSQTGYTPLMLAASCNNKPIMNLLLQILPDEQILEEVVLLACRYTIDGNRSKRDEAYCYFEKALSRTPPSSINAPCEAYEFVTECQTLDELASIRDNDNKLRMYALVISERLLLQKDELKHLLTLIIKQSNVYRWQRLFHRCLQLRMYAYELLLQAETNRKYHIKICEEYLVLILLETKTTDGNERYILISLIVQLVHKKIIIHRGLTLLGYFVKRITSNANDLTCASVNIPTLSIIRLLIYAGADVNETNLYSKSTPLHLLSTCDNENGAKSAIQLLLDADAHIDCINARGYRPDDNTYNLEIKEFLRSHRTISLKCLCARLIVSNNLPHKHCLSADIIQFVQMHSREKS</sequence>
<evidence type="ECO:0000256" key="2">
    <source>
        <dbReference type="ARBA" id="ARBA00023043"/>
    </source>
</evidence>
<dbReference type="SMART" id="SM00248">
    <property type="entry name" value="ANK"/>
    <property type="match status" value="7"/>
</dbReference>
<proteinExistence type="predicted"/>
<dbReference type="AlphaFoldDB" id="A0A815AIL7"/>
<dbReference type="PROSITE" id="PS50297">
    <property type="entry name" value="ANK_REP_REGION"/>
    <property type="match status" value="1"/>
</dbReference>
<dbReference type="Pfam" id="PF12796">
    <property type="entry name" value="Ank_2"/>
    <property type="match status" value="1"/>
</dbReference>
<dbReference type="PANTHER" id="PTHR24171">
    <property type="entry name" value="ANKYRIN REPEAT DOMAIN-CONTAINING PROTEIN 39-RELATED"/>
    <property type="match status" value="1"/>
</dbReference>
<dbReference type="Pfam" id="PF00023">
    <property type="entry name" value="Ank"/>
    <property type="match status" value="2"/>
</dbReference>
<dbReference type="SUPFAM" id="SSF48403">
    <property type="entry name" value="Ankyrin repeat"/>
    <property type="match status" value="2"/>
</dbReference>
<feature type="repeat" description="ANK" evidence="3">
    <location>
        <begin position="246"/>
        <end position="278"/>
    </location>
</feature>
<accession>A0A815AIL7</accession>
<evidence type="ECO:0000256" key="1">
    <source>
        <dbReference type="ARBA" id="ARBA00022737"/>
    </source>
</evidence>
<keyword evidence="5" id="KW-1185">Reference proteome</keyword>
<protein>
    <submittedName>
        <fullName evidence="4">Uncharacterized protein</fullName>
    </submittedName>
</protein>
<dbReference type="Gene3D" id="1.25.40.20">
    <property type="entry name" value="Ankyrin repeat-containing domain"/>
    <property type="match status" value="3"/>
</dbReference>
<dbReference type="InterPro" id="IPR002110">
    <property type="entry name" value="Ankyrin_rpt"/>
</dbReference>
<organism evidence="4 5">
    <name type="scientific">Adineta ricciae</name>
    <name type="common">Rotifer</name>
    <dbReference type="NCBI Taxonomy" id="249248"/>
    <lineage>
        <taxon>Eukaryota</taxon>
        <taxon>Metazoa</taxon>
        <taxon>Spiralia</taxon>
        <taxon>Gnathifera</taxon>
        <taxon>Rotifera</taxon>
        <taxon>Eurotatoria</taxon>
        <taxon>Bdelloidea</taxon>
        <taxon>Adinetida</taxon>
        <taxon>Adinetidae</taxon>
        <taxon>Adineta</taxon>
    </lineage>
</organism>
<evidence type="ECO:0000313" key="5">
    <source>
        <dbReference type="Proteomes" id="UP000663828"/>
    </source>
</evidence>
<keyword evidence="2 3" id="KW-0040">ANK repeat</keyword>
<dbReference type="EMBL" id="CAJNOR010002168">
    <property type="protein sequence ID" value="CAF1257203.1"/>
    <property type="molecule type" value="Genomic_DNA"/>
</dbReference>